<evidence type="ECO:0000313" key="2">
    <source>
        <dbReference type="EMBL" id="TNV78028.1"/>
    </source>
</evidence>
<dbReference type="AlphaFoldDB" id="A0A8J8NNB6"/>
<protein>
    <recommendedName>
        <fullName evidence="1">Cyclic nucleotide-binding domain-containing protein</fullName>
    </recommendedName>
</protein>
<dbReference type="EMBL" id="RRYP01011004">
    <property type="protein sequence ID" value="TNV78028.1"/>
    <property type="molecule type" value="Genomic_DNA"/>
</dbReference>
<dbReference type="PANTHER" id="PTHR11635">
    <property type="entry name" value="CAMP-DEPENDENT PROTEIN KINASE REGULATORY CHAIN"/>
    <property type="match status" value="1"/>
</dbReference>
<keyword evidence="3" id="KW-1185">Reference proteome</keyword>
<accession>A0A8J8NNB6</accession>
<evidence type="ECO:0000313" key="3">
    <source>
        <dbReference type="Proteomes" id="UP000785679"/>
    </source>
</evidence>
<dbReference type="InterPro" id="IPR014710">
    <property type="entry name" value="RmlC-like_jellyroll"/>
</dbReference>
<dbReference type="Gene3D" id="2.60.120.10">
    <property type="entry name" value="Jelly Rolls"/>
    <property type="match status" value="2"/>
</dbReference>
<feature type="domain" description="Cyclic nucleotide-binding" evidence="1">
    <location>
        <begin position="112"/>
        <end position="221"/>
    </location>
</feature>
<feature type="domain" description="Cyclic nucleotide-binding" evidence="1">
    <location>
        <begin position="230"/>
        <end position="321"/>
    </location>
</feature>
<dbReference type="GO" id="GO:0005829">
    <property type="term" value="C:cytosol"/>
    <property type="evidence" value="ECO:0007669"/>
    <property type="project" value="TreeGrafter"/>
</dbReference>
<dbReference type="SUPFAM" id="SSF51206">
    <property type="entry name" value="cAMP-binding domain-like"/>
    <property type="match status" value="2"/>
</dbReference>
<name>A0A8J8NNB6_HALGN</name>
<dbReference type="InterPro" id="IPR000595">
    <property type="entry name" value="cNMP-bd_dom"/>
</dbReference>
<dbReference type="OrthoDB" id="417078at2759"/>
<comment type="caution">
    <text evidence="2">The sequence shown here is derived from an EMBL/GenBank/DDBJ whole genome shotgun (WGS) entry which is preliminary data.</text>
</comment>
<sequence>MKQWLETQYGDRAFQGDKQYREYLQREDKVLETLLRDRRIKRGAEEQAYCTDSSDEDEQTEHVRRVRERRMAVTSEVGALVEQRKHHGQSISGKSMKIKEGIIAKLVDSLFMFQHLSDEELLRLVDSMEERILKPGDILLKKGELQNHLYLVPDGALLIDDVPIGGLISQEALLYPCKSAVSIIANNEGAHILCLERSVFKRIILEYSKQLNDQYDRFISQVFKTSNPLLAQALLQEEVVEKHVIIREGEVSKQVYLMVEGTAVGLKRNERSEDGELFREMQRFYPWDYFNEGGISQMSVVVTSKTGVVASINRDILANFK</sequence>
<dbReference type="SMART" id="SM00100">
    <property type="entry name" value="cNMP"/>
    <property type="match status" value="1"/>
</dbReference>
<dbReference type="GO" id="GO:0030552">
    <property type="term" value="F:cAMP binding"/>
    <property type="evidence" value="ECO:0007669"/>
    <property type="project" value="TreeGrafter"/>
</dbReference>
<gene>
    <name evidence="2" type="ORF">FGO68_gene11369</name>
</gene>
<proteinExistence type="predicted"/>
<dbReference type="GO" id="GO:0004862">
    <property type="term" value="F:cAMP-dependent protein kinase inhibitor activity"/>
    <property type="evidence" value="ECO:0007669"/>
    <property type="project" value="TreeGrafter"/>
</dbReference>
<reference evidence="2" key="1">
    <citation type="submission" date="2019-06" db="EMBL/GenBank/DDBJ databases">
        <authorList>
            <person name="Zheng W."/>
        </authorList>
    </citation>
    <scope>NUCLEOTIDE SEQUENCE</scope>
    <source>
        <strain evidence="2">QDHG01</strain>
    </source>
</reference>
<dbReference type="InterPro" id="IPR018490">
    <property type="entry name" value="cNMP-bd_dom_sf"/>
</dbReference>
<dbReference type="Proteomes" id="UP000785679">
    <property type="component" value="Unassembled WGS sequence"/>
</dbReference>
<dbReference type="GO" id="GO:0005952">
    <property type="term" value="C:cAMP-dependent protein kinase complex"/>
    <property type="evidence" value="ECO:0007669"/>
    <property type="project" value="InterPro"/>
</dbReference>
<dbReference type="GO" id="GO:0034236">
    <property type="term" value="F:protein kinase A catalytic subunit binding"/>
    <property type="evidence" value="ECO:0007669"/>
    <property type="project" value="TreeGrafter"/>
</dbReference>
<dbReference type="CDD" id="cd00038">
    <property type="entry name" value="CAP_ED"/>
    <property type="match status" value="1"/>
</dbReference>
<dbReference type="InterPro" id="IPR050503">
    <property type="entry name" value="cAMP-dep_PK_reg_su-like"/>
</dbReference>
<dbReference type="PANTHER" id="PTHR11635:SF152">
    <property type="entry name" value="CAMP-DEPENDENT PROTEIN KINASE TYPE I REGULATORY SUBUNIT-RELATED"/>
    <property type="match status" value="1"/>
</dbReference>
<evidence type="ECO:0000259" key="1">
    <source>
        <dbReference type="PROSITE" id="PS50042"/>
    </source>
</evidence>
<organism evidence="2 3">
    <name type="scientific">Halteria grandinella</name>
    <dbReference type="NCBI Taxonomy" id="5974"/>
    <lineage>
        <taxon>Eukaryota</taxon>
        <taxon>Sar</taxon>
        <taxon>Alveolata</taxon>
        <taxon>Ciliophora</taxon>
        <taxon>Intramacronucleata</taxon>
        <taxon>Spirotrichea</taxon>
        <taxon>Stichotrichia</taxon>
        <taxon>Sporadotrichida</taxon>
        <taxon>Halteriidae</taxon>
        <taxon>Halteria</taxon>
    </lineage>
</organism>
<dbReference type="PROSITE" id="PS50042">
    <property type="entry name" value="CNMP_BINDING_3"/>
    <property type="match status" value="2"/>
</dbReference>